<dbReference type="AlphaFoldDB" id="A0A849SX11"/>
<organism evidence="2 3">
    <name type="scientific">Eiseniibacteriota bacterium</name>
    <dbReference type="NCBI Taxonomy" id="2212470"/>
    <lineage>
        <taxon>Bacteria</taxon>
        <taxon>Candidatus Eiseniibacteriota</taxon>
    </lineage>
</organism>
<dbReference type="InterPro" id="IPR050194">
    <property type="entry name" value="Glycosyltransferase_grp1"/>
</dbReference>
<keyword evidence="2" id="KW-0808">Transferase</keyword>
<evidence type="ECO:0000259" key="1">
    <source>
        <dbReference type="Pfam" id="PF13439"/>
    </source>
</evidence>
<name>A0A849SX11_UNCEI</name>
<dbReference type="Pfam" id="PF13439">
    <property type="entry name" value="Glyco_transf_4"/>
    <property type="match status" value="1"/>
</dbReference>
<proteinExistence type="predicted"/>
<dbReference type="InterPro" id="IPR028098">
    <property type="entry name" value="Glyco_trans_4-like_N"/>
</dbReference>
<gene>
    <name evidence="2" type="ORF">HOP12_05845</name>
</gene>
<evidence type="ECO:0000313" key="2">
    <source>
        <dbReference type="EMBL" id="NOT33679.1"/>
    </source>
</evidence>
<reference evidence="2 3" key="1">
    <citation type="submission" date="2020-04" db="EMBL/GenBank/DDBJ databases">
        <title>Metagenomic profiling of ammonia- and methane-oxidizing microorganisms in a Dutch drinking water treatment plant.</title>
        <authorList>
            <person name="Poghosyan L."/>
            <person name="Leucker S."/>
        </authorList>
    </citation>
    <scope>NUCLEOTIDE SEQUENCE [LARGE SCALE GENOMIC DNA]</scope>
    <source>
        <strain evidence="2">S-RSF-IL-03</strain>
    </source>
</reference>
<feature type="domain" description="Glycosyltransferase subfamily 4-like N-terminal" evidence="1">
    <location>
        <begin position="14"/>
        <end position="218"/>
    </location>
</feature>
<comment type="caution">
    <text evidence="2">The sequence shown here is derived from an EMBL/GenBank/DDBJ whole genome shotgun (WGS) entry which is preliminary data.</text>
</comment>
<dbReference type="PANTHER" id="PTHR45947:SF13">
    <property type="entry name" value="TRANSFERASE"/>
    <property type="match status" value="1"/>
</dbReference>
<dbReference type="PANTHER" id="PTHR45947">
    <property type="entry name" value="SULFOQUINOVOSYL TRANSFERASE SQD2"/>
    <property type="match status" value="1"/>
</dbReference>
<dbReference type="GO" id="GO:0016757">
    <property type="term" value="F:glycosyltransferase activity"/>
    <property type="evidence" value="ECO:0007669"/>
    <property type="project" value="TreeGrafter"/>
</dbReference>
<accession>A0A849SX11</accession>
<dbReference type="Proteomes" id="UP000580839">
    <property type="component" value="Unassembled WGS sequence"/>
</dbReference>
<evidence type="ECO:0000313" key="3">
    <source>
        <dbReference type="Proteomes" id="UP000580839"/>
    </source>
</evidence>
<feature type="non-terminal residue" evidence="2">
    <location>
        <position position="294"/>
    </location>
</feature>
<dbReference type="EMBL" id="JABFRW010000064">
    <property type="protein sequence ID" value="NOT33679.1"/>
    <property type="molecule type" value="Genomic_DNA"/>
</dbReference>
<dbReference type="Gene3D" id="3.40.50.2000">
    <property type="entry name" value="Glycogen Phosphorylase B"/>
    <property type="match status" value="2"/>
</dbReference>
<dbReference type="SUPFAM" id="SSF53756">
    <property type="entry name" value="UDP-Glycosyltransferase/glycogen phosphorylase"/>
    <property type="match status" value="1"/>
</dbReference>
<protein>
    <submittedName>
        <fullName evidence="2">Glycosyltransferase</fullName>
    </submittedName>
</protein>
<sequence>MRVLILNAFHYPRGGVERVVFDETRGLAAAGHEVAHFAIQDPRNLESPTAKFFAPPADFGENAPLSRSLAQLPRTIWSKPAADALDRLLGVWHPDVAHVHAPSRYLTPAPMRSLERQSVPMVMTLHDFKPWCTNRVMFARGEPCQRCKGGAHWHAAVVGCVQNSHAKSLLGALEAYVHDARGAYGGVRHWIAPSRFARERGLAHGLPNERVSVIPHGVGPAHATRGAAAANATGAAGVVAAPVPPREPFVLFAGRLSSEKGVDLLPAIAAAIAPAPLIVAGEGPLHATLAAAAG</sequence>